<feature type="transmembrane region" description="Helical" evidence="7">
    <location>
        <begin position="95"/>
        <end position="114"/>
    </location>
</feature>
<keyword evidence="5 7" id="KW-0472">Membrane</keyword>
<protein>
    <submittedName>
        <fullName evidence="9">MFS general substrate transporter</fullName>
    </submittedName>
</protein>
<evidence type="ECO:0000256" key="5">
    <source>
        <dbReference type="ARBA" id="ARBA00023136"/>
    </source>
</evidence>
<evidence type="ECO:0000256" key="4">
    <source>
        <dbReference type="ARBA" id="ARBA00022989"/>
    </source>
</evidence>
<dbReference type="GO" id="GO:0000329">
    <property type="term" value="C:fungal-type vacuole membrane"/>
    <property type="evidence" value="ECO:0007669"/>
    <property type="project" value="TreeGrafter"/>
</dbReference>
<feature type="transmembrane region" description="Helical" evidence="7">
    <location>
        <begin position="59"/>
        <end position="83"/>
    </location>
</feature>
<feature type="domain" description="Major facilitator superfamily (MFS) profile" evidence="8">
    <location>
        <begin position="61"/>
        <end position="169"/>
    </location>
</feature>
<dbReference type="SUPFAM" id="SSF103473">
    <property type="entry name" value="MFS general substrate transporter"/>
    <property type="match status" value="1"/>
</dbReference>
<dbReference type="STRING" id="2282107.A0A286UUU1"/>
<dbReference type="Pfam" id="PF07690">
    <property type="entry name" value="MFS_1"/>
    <property type="match status" value="1"/>
</dbReference>
<evidence type="ECO:0000313" key="9">
    <source>
        <dbReference type="EMBL" id="PAV23359.1"/>
    </source>
</evidence>
<dbReference type="PANTHER" id="PTHR23501">
    <property type="entry name" value="MAJOR FACILITATOR SUPERFAMILY"/>
    <property type="match status" value="1"/>
</dbReference>
<organism evidence="9 10">
    <name type="scientific">Pyrrhoderma noxium</name>
    <dbReference type="NCBI Taxonomy" id="2282107"/>
    <lineage>
        <taxon>Eukaryota</taxon>
        <taxon>Fungi</taxon>
        <taxon>Dikarya</taxon>
        <taxon>Basidiomycota</taxon>
        <taxon>Agaricomycotina</taxon>
        <taxon>Agaricomycetes</taxon>
        <taxon>Hymenochaetales</taxon>
        <taxon>Hymenochaetaceae</taxon>
        <taxon>Pyrrhoderma</taxon>
    </lineage>
</organism>
<dbReference type="GO" id="GO:0015174">
    <property type="term" value="F:basic amino acid transmembrane transporter activity"/>
    <property type="evidence" value="ECO:0007669"/>
    <property type="project" value="TreeGrafter"/>
</dbReference>
<comment type="caution">
    <text evidence="9">The sequence shown here is derived from an EMBL/GenBank/DDBJ whole genome shotgun (WGS) entry which is preliminary data.</text>
</comment>
<dbReference type="PANTHER" id="PTHR23501:SF191">
    <property type="entry name" value="VACUOLAR BASIC AMINO ACID TRANSPORTER 4"/>
    <property type="match status" value="1"/>
</dbReference>
<evidence type="ECO:0000256" key="7">
    <source>
        <dbReference type="SAM" id="Phobius"/>
    </source>
</evidence>
<evidence type="ECO:0000256" key="2">
    <source>
        <dbReference type="ARBA" id="ARBA00022448"/>
    </source>
</evidence>
<dbReference type="Proteomes" id="UP000217199">
    <property type="component" value="Unassembled WGS sequence"/>
</dbReference>
<evidence type="ECO:0000256" key="1">
    <source>
        <dbReference type="ARBA" id="ARBA00004127"/>
    </source>
</evidence>
<dbReference type="PROSITE" id="PS50850">
    <property type="entry name" value="MFS"/>
    <property type="match status" value="1"/>
</dbReference>
<keyword evidence="3 7" id="KW-0812">Transmembrane</keyword>
<evidence type="ECO:0000256" key="3">
    <source>
        <dbReference type="ARBA" id="ARBA00022692"/>
    </source>
</evidence>
<sequence>MPQPSERDALLGNSLTSSARSRASQTPLNGRDGSTERVALVQGVKARPGPLDISKRNRYAILAGVWTATFLSSLNTTLVATLLSSISSEFKKSNQASWLGTSYLLATCTFTPLYGRLSNVMGRRGANQLAVISAGIGTLACGLSQNMEMLIVARFLGGLGGGGIFTTSQ</sequence>
<reference evidence="9 10" key="1">
    <citation type="journal article" date="2017" name="Mol. Ecol.">
        <title>Comparative and population genomic landscape of Phellinus noxius: A hypervariable fungus causing root rot in trees.</title>
        <authorList>
            <person name="Chung C.L."/>
            <person name="Lee T.J."/>
            <person name="Akiba M."/>
            <person name="Lee H.H."/>
            <person name="Kuo T.H."/>
            <person name="Liu D."/>
            <person name="Ke H.M."/>
            <person name="Yokoi T."/>
            <person name="Roa M.B."/>
            <person name="Lu M.J."/>
            <person name="Chang Y.Y."/>
            <person name="Ann P.J."/>
            <person name="Tsai J.N."/>
            <person name="Chen C.Y."/>
            <person name="Tzean S.S."/>
            <person name="Ota Y."/>
            <person name="Hattori T."/>
            <person name="Sahashi N."/>
            <person name="Liou R.F."/>
            <person name="Kikuchi T."/>
            <person name="Tsai I.J."/>
        </authorList>
    </citation>
    <scope>NUCLEOTIDE SEQUENCE [LARGE SCALE GENOMIC DNA]</scope>
    <source>
        <strain evidence="9 10">FFPRI411160</strain>
    </source>
</reference>
<dbReference type="Gene3D" id="1.20.1250.20">
    <property type="entry name" value="MFS general substrate transporter like domains"/>
    <property type="match status" value="1"/>
</dbReference>
<feature type="compositionally biased region" description="Polar residues" evidence="6">
    <location>
        <begin position="13"/>
        <end position="28"/>
    </location>
</feature>
<proteinExistence type="predicted"/>
<dbReference type="InterPro" id="IPR036259">
    <property type="entry name" value="MFS_trans_sf"/>
</dbReference>
<accession>A0A286UUU1</accession>
<keyword evidence="4 7" id="KW-1133">Transmembrane helix</keyword>
<feature type="region of interest" description="Disordered" evidence="6">
    <location>
        <begin position="1"/>
        <end position="34"/>
    </location>
</feature>
<dbReference type="InterPro" id="IPR020846">
    <property type="entry name" value="MFS_dom"/>
</dbReference>
<dbReference type="OrthoDB" id="3018856at2759"/>
<keyword evidence="2" id="KW-0813">Transport</keyword>
<dbReference type="AlphaFoldDB" id="A0A286UUU1"/>
<gene>
    <name evidence="9" type="ORF">PNOK_0042700</name>
</gene>
<evidence type="ECO:0000256" key="6">
    <source>
        <dbReference type="SAM" id="MobiDB-lite"/>
    </source>
</evidence>
<dbReference type="GO" id="GO:0012505">
    <property type="term" value="C:endomembrane system"/>
    <property type="evidence" value="ECO:0007669"/>
    <property type="project" value="UniProtKB-SubCell"/>
</dbReference>
<dbReference type="InParanoid" id="A0A286UUU1"/>
<evidence type="ECO:0000259" key="8">
    <source>
        <dbReference type="PROSITE" id="PS50850"/>
    </source>
</evidence>
<keyword evidence="10" id="KW-1185">Reference proteome</keyword>
<dbReference type="GO" id="GO:0005886">
    <property type="term" value="C:plasma membrane"/>
    <property type="evidence" value="ECO:0007669"/>
    <property type="project" value="TreeGrafter"/>
</dbReference>
<dbReference type="EMBL" id="NBII01000001">
    <property type="protein sequence ID" value="PAV23359.1"/>
    <property type="molecule type" value="Genomic_DNA"/>
</dbReference>
<name>A0A286UUU1_9AGAM</name>
<dbReference type="InterPro" id="IPR011701">
    <property type="entry name" value="MFS"/>
</dbReference>
<comment type="subcellular location">
    <subcellularLocation>
        <location evidence="1">Endomembrane system</location>
        <topology evidence="1">Multi-pass membrane protein</topology>
    </subcellularLocation>
</comment>
<evidence type="ECO:0000313" key="10">
    <source>
        <dbReference type="Proteomes" id="UP000217199"/>
    </source>
</evidence>